<dbReference type="Pfam" id="PF01098">
    <property type="entry name" value="FTSW_RODA_SPOVE"/>
    <property type="match status" value="1"/>
</dbReference>
<feature type="transmembrane region" description="Helical" evidence="6">
    <location>
        <begin position="51"/>
        <end position="67"/>
    </location>
</feature>
<reference evidence="7 8" key="1">
    <citation type="submission" date="2018-04" db="EMBL/GenBank/DDBJ databases">
        <title>Genomic Encyclopedia of Type Strains, Phase IV (KMG-IV): sequencing the most valuable type-strain genomes for metagenomic binning, comparative biology and taxonomic classification.</title>
        <authorList>
            <person name="Goeker M."/>
        </authorList>
    </citation>
    <scope>NUCLEOTIDE SEQUENCE [LARGE SCALE GENOMIC DNA]</scope>
    <source>
        <strain evidence="7 8">DSM 20705</strain>
    </source>
</reference>
<dbReference type="InterPro" id="IPR001182">
    <property type="entry name" value="FtsW/RodA"/>
</dbReference>
<feature type="transmembrane region" description="Helical" evidence="6">
    <location>
        <begin position="12"/>
        <end position="31"/>
    </location>
</feature>
<dbReference type="GO" id="GO:0032153">
    <property type="term" value="C:cell division site"/>
    <property type="evidence" value="ECO:0007669"/>
    <property type="project" value="TreeGrafter"/>
</dbReference>
<dbReference type="EMBL" id="QEKV01000004">
    <property type="protein sequence ID" value="PVY94563.1"/>
    <property type="molecule type" value="Genomic_DNA"/>
</dbReference>
<dbReference type="PANTHER" id="PTHR30474:SF1">
    <property type="entry name" value="PEPTIDOGLYCAN GLYCOSYLTRANSFERASE MRDB"/>
    <property type="match status" value="1"/>
</dbReference>
<feature type="transmembrane region" description="Helical" evidence="6">
    <location>
        <begin position="301"/>
        <end position="319"/>
    </location>
</feature>
<dbReference type="PANTHER" id="PTHR30474">
    <property type="entry name" value="CELL CYCLE PROTEIN"/>
    <property type="match status" value="1"/>
</dbReference>
<organism evidence="7 8">
    <name type="scientific">Ezakiella coagulans</name>
    <dbReference type="NCBI Taxonomy" id="46507"/>
    <lineage>
        <taxon>Bacteria</taxon>
        <taxon>Bacillati</taxon>
        <taxon>Bacillota</taxon>
        <taxon>Tissierellia</taxon>
        <taxon>Ezakiella</taxon>
    </lineage>
</organism>
<name>A0A2U1E3N4_9FIRM</name>
<keyword evidence="4 6" id="KW-1133">Transmembrane helix</keyword>
<dbReference type="GO" id="GO:0005886">
    <property type="term" value="C:plasma membrane"/>
    <property type="evidence" value="ECO:0007669"/>
    <property type="project" value="TreeGrafter"/>
</dbReference>
<evidence type="ECO:0000256" key="2">
    <source>
        <dbReference type="ARBA" id="ARBA00022692"/>
    </source>
</evidence>
<accession>A0A2U1E3N4</accession>
<evidence type="ECO:0000256" key="6">
    <source>
        <dbReference type="SAM" id="Phobius"/>
    </source>
</evidence>
<evidence type="ECO:0000256" key="1">
    <source>
        <dbReference type="ARBA" id="ARBA00004141"/>
    </source>
</evidence>
<protein>
    <submittedName>
        <fullName evidence="7">Rod shape determining protein RodA</fullName>
    </submittedName>
</protein>
<feature type="transmembrane region" description="Helical" evidence="6">
    <location>
        <begin position="264"/>
        <end position="289"/>
    </location>
</feature>
<gene>
    <name evidence="7" type="ORF">C7381_10469</name>
</gene>
<evidence type="ECO:0000256" key="4">
    <source>
        <dbReference type="ARBA" id="ARBA00022989"/>
    </source>
</evidence>
<feature type="transmembrane region" description="Helical" evidence="6">
    <location>
        <begin position="79"/>
        <end position="99"/>
    </location>
</feature>
<sequence>MFFDKKKTYKRIDYFLILVVLALLAFGLIMVNSTTMSYGAAKHSSYMRSQGLSTILGLIVMSILVITPPDLIKKLAWPIYIVCVGVLLATMLFGITYSGSRSWLGTNSFKFQPSEFVKVGLIVSLAAFMDKNKEKLNEPFTLLKLLVLAFIPVAFILKQPDFGTAVVFMGIIAVMFFIGGIHWKYILIAIGSVLVYLPVHWFNMDEYARERIFDFLEPERDTLGTGMQAYIGKISLSSGKFRGRGLYNGVQNQGNFLMLKHSDFIFPMIGEELGFLGGALLLVLYFLLLTRILHISKQSDYFAKVLSIGVFTMFLIHIWENIAMTMGLMPVTGIPLPLISSGGTFQIANLISIGLILGIKYHVGANSLSTGEKIDSLLT</sequence>
<feature type="transmembrane region" description="Helical" evidence="6">
    <location>
        <begin position="185"/>
        <end position="202"/>
    </location>
</feature>
<keyword evidence="5 6" id="KW-0472">Membrane</keyword>
<dbReference type="GO" id="GO:0008360">
    <property type="term" value="P:regulation of cell shape"/>
    <property type="evidence" value="ECO:0007669"/>
    <property type="project" value="UniProtKB-KW"/>
</dbReference>
<feature type="transmembrane region" description="Helical" evidence="6">
    <location>
        <begin position="339"/>
        <end position="359"/>
    </location>
</feature>
<dbReference type="AlphaFoldDB" id="A0A2U1E3N4"/>
<evidence type="ECO:0000256" key="3">
    <source>
        <dbReference type="ARBA" id="ARBA00022960"/>
    </source>
</evidence>
<keyword evidence="3" id="KW-0133">Cell shape</keyword>
<dbReference type="Proteomes" id="UP000245793">
    <property type="component" value="Unassembled WGS sequence"/>
</dbReference>
<feature type="transmembrane region" description="Helical" evidence="6">
    <location>
        <begin position="162"/>
        <end position="178"/>
    </location>
</feature>
<evidence type="ECO:0000313" key="7">
    <source>
        <dbReference type="EMBL" id="PVY94563.1"/>
    </source>
</evidence>
<keyword evidence="8" id="KW-1185">Reference proteome</keyword>
<keyword evidence="2 6" id="KW-0812">Transmembrane</keyword>
<comment type="subcellular location">
    <subcellularLocation>
        <location evidence="1">Membrane</location>
        <topology evidence="1">Multi-pass membrane protein</topology>
    </subcellularLocation>
</comment>
<evidence type="ECO:0000256" key="5">
    <source>
        <dbReference type="ARBA" id="ARBA00023136"/>
    </source>
</evidence>
<dbReference type="GO" id="GO:0051301">
    <property type="term" value="P:cell division"/>
    <property type="evidence" value="ECO:0007669"/>
    <property type="project" value="InterPro"/>
</dbReference>
<dbReference type="GO" id="GO:0015648">
    <property type="term" value="F:lipid-linked peptidoglycan transporter activity"/>
    <property type="evidence" value="ECO:0007669"/>
    <property type="project" value="TreeGrafter"/>
</dbReference>
<feature type="transmembrane region" description="Helical" evidence="6">
    <location>
        <begin position="140"/>
        <end position="156"/>
    </location>
</feature>
<proteinExistence type="predicted"/>
<evidence type="ECO:0000313" key="8">
    <source>
        <dbReference type="Proteomes" id="UP000245793"/>
    </source>
</evidence>
<dbReference type="RefSeq" id="WP_116480001.1">
    <property type="nucleotide sequence ID" value="NZ_JBKYKF010000001.1"/>
</dbReference>
<comment type="caution">
    <text evidence="7">The sequence shown here is derived from an EMBL/GenBank/DDBJ whole genome shotgun (WGS) entry which is preliminary data.</text>
</comment>